<feature type="transmembrane region" description="Helical" evidence="9">
    <location>
        <begin position="231"/>
        <end position="251"/>
    </location>
</feature>
<dbReference type="PANTHER" id="PTHR43528">
    <property type="entry name" value="ALPHA-KETOGLUTARATE PERMEASE"/>
    <property type="match status" value="1"/>
</dbReference>
<dbReference type="RefSeq" id="WP_057413891.1">
    <property type="nucleotide sequence ID" value="NZ_RBPH01000275.1"/>
</dbReference>
<gene>
    <name evidence="12" type="ORF">ALQ51_04603</name>
    <name evidence="11" type="ORF">ALQ53_04168</name>
</gene>
<keyword evidence="3" id="KW-0813">Transport</keyword>
<dbReference type="NCBIfam" id="NF011656">
    <property type="entry name" value="PRK15075.1"/>
    <property type="match status" value="1"/>
</dbReference>
<accession>A0A3M3PV23</accession>
<feature type="transmembrane region" description="Helical" evidence="9">
    <location>
        <begin position="182"/>
        <end position="201"/>
    </location>
</feature>
<dbReference type="FunFam" id="1.20.1250.20:FF:000001">
    <property type="entry name" value="Dicarboxylate MFS transporter"/>
    <property type="match status" value="1"/>
</dbReference>
<evidence type="ECO:0000256" key="5">
    <source>
        <dbReference type="ARBA" id="ARBA00022692"/>
    </source>
</evidence>
<keyword evidence="6" id="KW-0769">Symport</keyword>
<dbReference type="InterPro" id="IPR005829">
    <property type="entry name" value="Sugar_transporter_CS"/>
</dbReference>
<feature type="transmembrane region" description="Helical" evidence="9">
    <location>
        <begin position="46"/>
        <end position="70"/>
    </location>
</feature>
<dbReference type="GO" id="GO:0005886">
    <property type="term" value="C:plasma membrane"/>
    <property type="evidence" value="ECO:0007669"/>
    <property type="project" value="UniProtKB-SubCell"/>
</dbReference>
<dbReference type="EMBL" id="RBPH01000275">
    <property type="protein sequence ID" value="RMN75822.1"/>
    <property type="molecule type" value="Genomic_DNA"/>
</dbReference>
<dbReference type="PROSITE" id="PS00217">
    <property type="entry name" value="SUGAR_TRANSPORT_2"/>
    <property type="match status" value="1"/>
</dbReference>
<dbReference type="InterPro" id="IPR051084">
    <property type="entry name" value="H+-coupled_symporters"/>
</dbReference>
<feature type="domain" description="Major facilitator superfamily (MFS) profile" evidence="10">
    <location>
        <begin position="10"/>
        <end position="418"/>
    </location>
</feature>
<evidence type="ECO:0000256" key="6">
    <source>
        <dbReference type="ARBA" id="ARBA00022847"/>
    </source>
</evidence>
<evidence type="ECO:0000256" key="4">
    <source>
        <dbReference type="ARBA" id="ARBA00022475"/>
    </source>
</evidence>
<dbReference type="EMBL" id="RBPJ01000110">
    <property type="protein sequence ID" value="RMN98807.1"/>
    <property type="molecule type" value="Genomic_DNA"/>
</dbReference>
<keyword evidence="8 9" id="KW-0472">Membrane</keyword>
<feature type="transmembrane region" description="Helical" evidence="9">
    <location>
        <begin position="333"/>
        <end position="353"/>
    </location>
</feature>
<evidence type="ECO:0000256" key="9">
    <source>
        <dbReference type="SAM" id="Phobius"/>
    </source>
</evidence>
<sequence>MASTTSKGKAIFRVVSGNFLEMFDFMVYGFYATAIAKTFFPSDSAFASLMLSLATFGAGFLMRPLGAIFLGAYIDRHGRRKGLIITLAMMAMGTLLIACVPGYATLGVIAPLLVLLGRLLQGFSAGVELGGVSVYLAEISTPGRKGFFVSWQSASQQAAVVFAGLLGVGLNHWLSPEQMGEWGWRVPFLIGCLIVPAIFIIRRSLEESPEFEARTHRPTLREVVRSIGQNFGLVIGGMALVVMTTVTFYLITAYTPTFGKNELNLTDLESLLVTVCVGVSNFIWLPIMGSFSDRIGRKPLLIAATVLAIATAYTALSWLVANPSFSNLLMVELWLSFLYGSYNGAMVVALTEIMPVDVRTTGFSLAYSLATATFGGFTPAACTYLIHALGNKAAPGIWLTGAAVLGLVATLVLFRKGGQKLEAPVAASAS</sequence>
<evidence type="ECO:0000256" key="2">
    <source>
        <dbReference type="ARBA" id="ARBA00008240"/>
    </source>
</evidence>
<keyword evidence="7 9" id="KW-1133">Transmembrane helix</keyword>
<feature type="transmembrane region" description="Helical" evidence="9">
    <location>
        <begin position="300"/>
        <end position="321"/>
    </location>
</feature>
<name>A0A3M3PV23_PSECA</name>
<evidence type="ECO:0000259" key="10">
    <source>
        <dbReference type="PROSITE" id="PS50850"/>
    </source>
</evidence>
<dbReference type="InterPro" id="IPR020846">
    <property type="entry name" value="MFS_dom"/>
</dbReference>
<dbReference type="AlphaFoldDB" id="A0A3M3PV23"/>
<evidence type="ECO:0000313" key="13">
    <source>
        <dbReference type="Proteomes" id="UP000269335"/>
    </source>
</evidence>
<dbReference type="InterPro" id="IPR036259">
    <property type="entry name" value="MFS_trans_sf"/>
</dbReference>
<feature type="transmembrane region" description="Helical" evidence="9">
    <location>
        <begin position="20"/>
        <end position="40"/>
    </location>
</feature>
<dbReference type="Gene3D" id="1.20.1250.20">
    <property type="entry name" value="MFS general substrate transporter like domains"/>
    <property type="match status" value="2"/>
</dbReference>
<comment type="similarity">
    <text evidence="2">Belongs to the major facilitator superfamily. Metabolite:H+ Symporter (MHS) family (TC 2.A.1.6) family.</text>
</comment>
<evidence type="ECO:0000256" key="7">
    <source>
        <dbReference type="ARBA" id="ARBA00022989"/>
    </source>
</evidence>
<dbReference type="SUPFAM" id="SSF103473">
    <property type="entry name" value="MFS general substrate transporter"/>
    <property type="match status" value="1"/>
</dbReference>
<evidence type="ECO:0000256" key="8">
    <source>
        <dbReference type="ARBA" id="ARBA00023136"/>
    </source>
</evidence>
<dbReference type="Pfam" id="PF07690">
    <property type="entry name" value="MFS_1"/>
    <property type="match status" value="1"/>
</dbReference>
<evidence type="ECO:0000313" key="11">
    <source>
        <dbReference type="EMBL" id="RMN75822.1"/>
    </source>
</evidence>
<proteinExistence type="inferred from homology"/>
<comment type="subcellular location">
    <subcellularLocation>
        <location evidence="1">Cell membrane</location>
        <topology evidence="1">Multi-pass membrane protein</topology>
    </subcellularLocation>
</comment>
<feature type="transmembrane region" description="Helical" evidence="9">
    <location>
        <begin position="393"/>
        <end position="414"/>
    </location>
</feature>
<dbReference type="Proteomes" id="UP000270524">
    <property type="component" value="Unassembled WGS sequence"/>
</dbReference>
<evidence type="ECO:0000313" key="14">
    <source>
        <dbReference type="Proteomes" id="UP000270524"/>
    </source>
</evidence>
<evidence type="ECO:0000256" key="1">
    <source>
        <dbReference type="ARBA" id="ARBA00004651"/>
    </source>
</evidence>
<dbReference type="PANTHER" id="PTHR43528:SF6">
    <property type="entry name" value="CITRATE-PROTON SYMPORTER"/>
    <property type="match status" value="1"/>
</dbReference>
<dbReference type="Proteomes" id="UP000269335">
    <property type="component" value="Unassembled WGS sequence"/>
</dbReference>
<feature type="transmembrane region" description="Helical" evidence="9">
    <location>
        <begin position="365"/>
        <end position="387"/>
    </location>
</feature>
<evidence type="ECO:0000256" key="3">
    <source>
        <dbReference type="ARBA" id="ARBA00022448"/>
    </source>
</evidence>
<comment type="caution">
    <text evidence="12">The sequence shown here is derived from an EMBL/GenBank/DDBJ whole genome shotgun (WGS) entry which is preliminary data.</text>
</comment>
<dbReference type="GO" id="GO:0015293">
    <property type="term" value="F:symporter activity"/>
    <property type="evidence" value="ECO:0007669"/>
    <property type="project" value="UniProtKB-KW"/>
</dbReference>
<organism evidence="12 14">
    <name type="scientific">Pseudomonas cannabina</name>
    <dbReference type="NCBI Taxonomy" id="86840"/>
    <lineage>
        <taxon>Bacteria</taxon>
        <taxon>Pseudomonadati</taxon>
        <taxon>Pseudomonadota</taxon>
        <taxon>Gammaproteobacteria</taxon>
        <taxon>Pseudomonadales</taxon>
        <taxon>Pseudomonadaceae</taxon>
        <taxon>Pseudomonas</taxon>
    </lineage>
</organism>
<evidence type="ECO:0000313" key="12">
    <source>
        <dbReference type="EMBL" id="RMN98807.1"/>
    </source>
</evidence>
<protein>
    <submittedName>
        <fullName evidence="12">Citrate-proton symporter</fullName>
    </submittedName>
</protein>
<dbReference type="PROSITE" id="PS50850">
    <property type="entry name" value="MFS"/>
    <property type="match status" value="1"/>
</dbReference>
<keyword evidence="4" id="KW-1003">Cell membrane</keyword>
<feature type="transmembrane region" description="Helical" evidence="9">
    <location>
        <begin position="271"/>
        <end position="288"/>
    </location>
</feature>
<dbReference type="InterPro" id="IPR011701">
    <property type="entry name" value="MFS"/>
</dbReference>
<keyword evidence="5 9" id="KW-0812">Transmembrane</keyword>
<reference evidence="13 14" key="1">
    <citation type="submission" date="2018-08" db="EMBL/GenBank/DDBJ databases">
        <title>Recombination of ecologically and evolutionarily significant loci maintains genetic cohesion in the Pseudomonas syringae species complex.</title>
        <authorList>
            <person name="Dillon M."/>
            <person name="Thakur S."/>
            <person name="Almeida R.N.D."/>
            <person name="Weir B.S."/>
            <person name="Guttman D.S."/>
        </authorList>
    </citation>
    <scope>NUCLEOTIDE SEQUENCE [LARGE SCALE GENOMIC DNA]</scope>
    <source>
        <strain evidence="11 13">ICMP 15201</strain>
        <strain evidence="12 14">ICMP 15203</strain>
    </source>
</reference>